<dbReference type="OrthoDB" id="8756642at2"/>
<dbReference type="Proteomes" id="UP000295509">
    <property type="component" value="Unassembled WGS sequence"/>
</dbReference>
<gene>
    <name evidence="1" type="ORF">BX592_113110</name>
</gene>
<dbReference type="EMBL" id="SORE01000013">
    <property type="protein sequence ID" value="TDY46482.1"/>
    <property type="molecule type" value="Genomic_DNA"/>
</dbReference>
<reference evidence="1 2" key="1">
    <citation type="submission" date="2019-03" db="EMBL/GenBank/DDBJ databases">
        <title>Genomic Encyclopedia of Type Strains, Phase III (KMG-III): the genomes of soil and plant-associated and newly described type strains.</title>
        <authorList>
            <person name="Whitman W."/>
        </authorList>
    </citation>
    <scope>NUCLEOTIDE SEQUENCE [LARGE SCALE GENOMIC DNA]</scope>
    <source>
        <strain evidence="1 2">LMG 29544</strain>
    </source>
</reference>
<comment type="caution">
    <text evidence="1">The sequence shown here is derived from an EMBL/GenBank/DDBJ whole genome shotgun (WGS) entry which is preliminary data.</text>
</comment>
<proteinExistence type="predicted"/>
<accession>A0A4R8LPF3</accession>
<dbReference type="RefSeq" id="WP_134193242.1">
    <property type="nucleotide sequence ID" value="NZ_JBHLUW010000022.1"/>
</dbReference>
<organism evidence="1 2">
    <name type="scientific">Paraburkholderia rhizosphaerae</name>
    <dbReference type="NCBI Taxonomy" id="480658"/>
    <lineage>
        <taxon>Bacteria</taxon>
        <taxon>Pseudomonadati</taxon>
        <taxon>Pseudomonadota</taxon>
        <taxon>Betaproteobacteria</taxon>
        <taxon>Burkholderiales</taxon>
        <taxon>Burkholderiaceae</taxon>
        <taxon>Paraburkholderia</taxon>
    </lineage>
</organism>
<evidence type="ECO:0000313" key="2">
    <source>
        <dbReference type="Proteomes" id="UP000295509"/>
    </source>
</evidence>
<protein>
    <submittedName>
        <fullName evidence="1">Uncharacterized protein</fullName>
    </submittedName>
</protein>
<dbReference type="AlphaFoldDB" id="A0A4R8LPF3"/>
<evidence type="ECO:0000313" key="1">
    <source>
        <dbReference type="EMBL" id="TDY46482.1"/>
    </source>
</evidence>
<name>A0A4R8LPF3_9BURK</name>
<sequence>MSDPEQKAWHEIPKVDDPKEFLLSVMNNTGIAVEDRVEAAQALMPYYHERLASEDDETDV</sequence>
<keyword evidence="2" id="KW-1185">Reference proteome</keyword>